<dbReference type="WBParaSite" id="ACRNAN_Path_1513.g5894.t1">
    <property type="protein sequence ID" value="ACRNAN_Path_1513.g5894.t1"/>
    <property type="gene ID" value="ACRNAN_Path_1513.g5894"/>
</dbReference>
<protein>
    <submittedName>
        <fullName evidence="4">Uncharacterized protein</fullName>
    </submittedName>
</protein>
<evidence type="ECO:0000313" key="3">
    <source>
        <dbReference type="Proteomes" id="UP000887540"/>
    </source>
</evidence>
<evidence type="ECO:0000313" key="4">
    <source>
        <dbReference type="WBParaSite" id="ACRNAN_Path_1513.g5894.t1"/>
    </source>
</evidence>
<evidence type="ECO:0000256" key="1">
    <source>
        <dbReference type="SAM" id="MobiDB-lite"/>
    </source>
</evidence>
<dbReference type="AlphaFoldDB" id="A0A914C1N7"/>
<feature type="signal peptide" evidence="2">
    <location>
        <begin position="1"/>
        <end position="19"/>
    </location>
</feature>
<dbReference type="PANTHER" id="PTHR31507:SF3">
    <property type="entry name" value="TIL DOMAIN-CONTAINING PROTEIN"/>
    <property type="match status" value="1"/>
</dbReference>
<feature type="chain" id="PRO_5037989656" evidence="2">
    <location>
        <begin position="20"/>
        <end position="171"/>
    </location>
</feature>
<dbReference type="PROSITE" id="PS50092">
    <property type="entry name" value="TSP1"/>
    <property type="match status" value="1"/>
</dbReference>
<feature type="region of interest" description="Disordered" evidence="1">
    <location>
        <begin position="106"/>
        <end position="139"/>
    </location>
</feature>
<organism evidence="3 4">
    <name type="scientific">Acrobeloides nanus</name>
    <dbReference type="NCBI Taxonomy" id="290746"/>
    <lineage>
        <taxon>Eukaryota</taxon>
        <taxon>Metazoa</taxon>
        <taxon>Ecdysozoa</taxon>
        <taxon>Nematoda</taxon>
        <taxon>Chromadorea</taxon>
        <taxon>Rhabditida</taxon>
        <taxon>Tylenchina</taxon>
        <taxon>Cephalobomorpha</taxon>
        <taxon>Cephaloboidea</taxon>
        <taxon>Cephalobidae</taxon>
        <taxon>Acrobeloides</taxon>
    </lineage>
</organism>
<keyword evidence="2" id="KW-0732">Signal</keyword>
<proteinExistence type="predicted"/>
<sequence length="171" mass="17918">MFKSYIVFLLLNFITLTYGQTVAPGTWSDWVDNSCTDTCGMCGVVQQIRICLSLPCNGPGTQNTTRPCGSPVCIIPRPACCPGSTRGVQNGQIACISNNGPVIGDNPLPTVAPVPGGANQPSTPAPGGEDPTPSPAPGTWTEWFNDGCTDTCGMCGFQRKSRTCLVPNTCM</sequence>
<dbReference type="PANTHER" id="PTHR31507">
    <property type="entry name" value="PROTEIN CBG15923"/>
    <property type="match status" value="1"/>
</dbReference>
<name>A0A914C1N7_9BILA</name>
<dbReference type="Proteomes" id="UP000887540">
    <property type="component" value="Unplaced"/>
</dbReference>
<accession>A0A914C1N7</accession>
<keyword evidence="3" id="KW-1185">Reference proteome</keyword>
<reference evidence="4" key="1">
    <citation type="submission" date="2022-11" db="UniProtKB">
        <authorList>
            <consortium name="WormBaseParasite"/>
        </authorList>
    </citation>
    <scope>IDENTIFICATION</scope>
</reference>
<dbReference type="InterPro" id="IPR000884">
    <property type="entry name" value="TSP1_rpt"/>
</dbReference>
<evidence type="ECO:0000256" key="2">
    <source>
        <dbReference type="SAM" id="SignalP"/>
    </source>
</evidence>